<dbReference type="OMA" id="CTCEMSA"/>
<dbReference type="VEuPathDB" id="FungiDB:PPTG_12900"/>
<protein>
    <submittedName>
        <fullName evidence="2">Uncharacterized protein</fullName>
    </submittedName>
</protein>
<organism evidence="2 3">
    <name type="scientific">Phytophthora nicotianae (strain INRA-310)</name>
    <name type="common">Phytophthora parasitica</name>
    <dbReference type="NCBI Taxonomy" id="761204"/>
    <lineage>
        <taxon>Eukaryota</taxon>
        <taxon>Sar</taxon>
        <taxon>Stramenopiles</taxon>
        <taxon>Oomycota</taxon>
        <taxon>Peronosporomycetes</taxon>
        <taxon>Peronosporales</taxon>
        <taxon>Peronosporaceae</taxon>
        <taxon>Phytophthora</taxon>
    </lineage>
</organism>
<proteinExistence type="predicted"/>
<dbReference type="OrthoDB" id="142070at2759"/>
<dbReference type="GeneID" id="20182312"/>
<dbReference type="RefSeq" id="XP_008907869.1">
    <property type="nucleotide sequence ID" value="XM_008909621.1"/>
</dbReference>
<gene>
    <name evidence="2" type="ORF">PPTG_12900</name>
</gene>
<feature type="compositionally biased region" description="Polar residues" evidence="1">
    <location>
        <begin position="85"/>
        <end position="108"/>
    </location>
</feature>
<feature type="compositionally biased region" description="Acidic residues" evidence="1">
    <location>
        <begin position="252"/>
        <end position="268"/>
    </location>
</feature>
<evidence type="ECO:0000313" key="2">
    <source>
        <dbReference type="EMBL" id="ETN06901.1"/>
    </source>
</evidence>
<feature type="compositionally biased region" description="Polar residues" evidence="1">
    <location>
        <begin position="156"/>
        <end position="182"/>
    </location>
</feature>
<feature type="region of interest" description="Disordered" evidence="1">
    <location>
        <begin position="70"/>
        <end position="268"/>
    </location>
</feature>
<reference evidence="2 3" key="2">
    <citation type="submission" date="2013-11" db="EMBL/GenBank/DDBJ databases">
        <title>The Genome Sequence of Phytophthora parasitica INRA-310.</title>
        <authorList>
            <consortium name="The Broad Institute Genomics Platform"/>
            <person name="Russ C."/>
            <person name="Tyler B."/>
            <person name="Panabieres F."/>
            <person name="Shan W."/>
            <person name="Tripathy S."/>
            <person name="Grunwald N."/>
            <person name="Machado M."/>
            <person name="Johnson C.S."/>
            <person name="Arredondo F."/>
            <person name="Hong C."/>
            <person name="Coffey M."/>
            <person name="Young S.K."/>
            <person name="Zeng Q."/>
            <person name="Gargeya S."/>
            <person name="Fitzgerald M."/>
            <person name="Abouelleil A."/>
            <person name="Alvarado L."/>
            <person name="Chapman S.B."/>
            <person name="Gainer-Dewar J."/>
            <person name="Goldberg J."/>
            <person name="Griggs A."/>
            <person name="Gujja S."/>
            <person name="Hansen M."/>
            <person name="Howarth C."/>
            <person name="Imamovic A."/>
            <person name="Ireland A."/>
            <person name="Larimer J."/>
            <person name="McCowan C."/>
            <person name="Murphy C."/>
            <person name="Pearson M."/>
            <person name="Poon T.W."/>
            <person name="Priest M."/>
            <person name="Roberts A."/>
            <person name="Saif S."/>
            <person name="Shea T."/>
            <person name="Sykes S."/>
            <person name="Wortman J."/>
            <person name="Nusbaum C."/>
            <person name="Birren B."/>
        </authorList>
    </citation>
    <scope>NUCLEOTIDE SEQUENCE [LARGE SCALE GENOMIC DNA]</scope>
    <source>
        <strain evidence="2 3">INRA-310</strain>
    </source>
</reference>
<evidence type="ECO:0000313" key="3">
    <source>
        <dbReference type="Proteomes" id="UP000018817"/>
    </source>
</evidence>
<feature type="compositionally biased region" description="Basic and acidic residues" evidence="1">
    <location>
        <begin position="109"/>
        <end position="118"/>
    </location>
</feature>
<accession>W2Q209</accession>
<dbReference type="AlphaFoldDB" id="W2Q209"/>
<dbReference type="PANTHER" id="PTHR37069">
    <property type="entry name" value="DDE_TNP_1_7 DOMAIN-CONTAINING PROTEIN"/>
    <property type="match status" value="1"/>
</dbReference>
<name>W2Q209_PHYN3</name>
<dbReference type="EMBL" id="KI669594">
    <property type="protein sequence ID" value="ETN06901.1"/>
    <property type="molecule type" value="Genomic_DNA"/>
</dbReference>
<dbReference type="Proteomes" id="UP000018817">
    <property type="component" value="Unassembled WGS sequence"/>
</dbReference>
<reference evidence="3" key="1">
    <citation type="submission" date="2011-12" db="EMBL/GenBank/DDBJ databases">
        <authorList>
            <consortium name="The Broad Institute Genome Sequencing Platform"/>
            <person name="Russ C."/>
            <person name="Tyler B."/>
            <person name="Panabieres F."/>
            <person name="Shan W."/>
            <person name="Tripathy S."/>
            <person name="Grunwald N."/>
            <person name="Machado M."/>
            <person name="Young S.K."/>
            <person name="Zeng Q."/>
            <person name="Gargeya S."/>
            <person name="Fitzgerald M."/>
            <person name="Haas B."/>
            <person name="Abouelleil A."/>
            <person name="Alvarado L."/>
            <person name="Arachchi H.M."/>
            <person name="Berlin A."/>
            <person name="Chapman S.B."/>
            <person name="Gearin G."/>
            <person name="Goldberg J."/>
            <person name="Griggs A."/>
            <person name="Gujja S."/>
            <person name="Hansen M."/>
            <person name="Heiman D."/>
            <person name="Howarth C."/>
            <person name="Larimer J."/>
            <person name="Lui A."/>
            <person name="MacDonald P.J.P."/>
            <person name="McCowen C."/>
            <person name="Montmayeur A."/>
            <person name="Murphy C."/>
            <person name="Neiman D."/>
            <person name="Pearson M."/>
            <person name="Priest M."/>
            <person name="Roberts A."/>
            <person name="Saif S."/>
            <person name="Shea T."/>
            <person name="Sisk P."/>
            <person name="Stolte C."/>
            <person name="Sykes S."/>
            <person name="Wortman J."/>
            <person name="Nusbaum C."/>
            <person name="Birren B."/>
        </authorList>
    </citation>
    <scope>NUCLEOTIDE SEQUENCE [LARGE SCALE GENOMIC DNA]</scope>
    <source>
        <strain evidence="3">INRA-310</strain>
    </source>
</reference>
<dbReference type="PANTHER" id="PTHR37069:SF2">
    <property type="entry name" value="PIGGYBAC TRANSPOSABLE ELEMENT-DERIVED PROTEIN DOMAIN-CONTAINING PROTEIN"/>
    <property type="match status" value="1"/>
</dbReference>
<evidence type="ECO:0000256" key="1">
    <source>
        <dbReference type="SAM" id="MobiDB-lite"/>
    </source>
</evidence>
<sequence>MSGFRARWAELKKVGWTSRRPVGLSDNFTYIKPGKTKKDTHGIDYFVGEEELMRHLDRIDLANAAVANAKPTNPAWSDKDEGVSEQATSLRPTATSCEPKNTESQTEALRTKSDERPSSADAAADCSESDDGDSQPSPTLQYESPHVSPTPRRESPSVSTRVAYDQQLTDEASGSDETNALQRSLDEEFTAAGSEDESEEDSRPRRSARIAAIPSDINAVQDTDDTNDYNTLASEGENDDGVSNGDVSDLGESSEEEINEDTGEEDAEDALFDETLVDAVGGIANIASGTINADILKDTATTGWSKPVSYSPLPYLDQPYEVRPDDALRDEYPGLYEGEYGPSARAIEAASTVCCLHGHRSTA</sequence>